<dbReference type="AlphaFoldDB" id="A0A4Z1G548"/>
<keyword evidence="2" id="KW-1185">Reference proteome</keyword>
<evidence type="ECO:0000313" key="2">
    <source>
        <dbReference type="Proteomes" id="UP000297910"/>
    </source>
</evidence>
<dbReference type="EMBL" id="PQXI01000018">
    <property type="protein sequence ID" value="TGO29187.1"/>
    <property type="molecule type" value="Genomic_DNA"/>
</dbReference>
<reference evidence="1 2" key="1">
    <citation type="submission" date="2017-12" db="EMBL/GenBank/DDBJ databases">
        <title>Comparative genomics of Botrytis spp.</title>
        <authorList>
            <person name="Valero-Jimenez C.A."/>
            <person name="Tapia P."/>
            <person name="Veloso J."/>
            <person name="Silva-Moreno E."/>
            <person name="Staats M."/>
            <person name="Valdes J.H."/>
            <person name="Van Kan J.A.L."/>
        </authorList>
    </citation>
    <scope>NUCLEOTIDE SEQUENCE [LARGE SCALE GENOMIC DNA]</scope>
    <source>
        <strain evidence="1 2">Bp0003</strain>
    </source>
</reference>
<name>A0A4Z1G548_9HELO</name>
<accession>A0A4Z1G548</accession>
<dbReference type="InterPro" id="IPR036322">
    <property type="entry name" value="WD40_repeat_dom_sf"/>
</dbReference>
<organism evidence="1 2">
    <name type="scientific">Botrytis paeoniae</name>
    <dbReference type="NCBI Taxonomy" id="278948"/>
    <lineage>
        <taxon>Eukaryota</taxon>
        <taxon>Fungi</taxon>
        <taxon>Dikarya</taxon>
        <taxon>Ascomycota</taxon>
        <taxon>Pezizomycotina</taxon>
        <taxon>Leotiomycetes</taxon>
        <taxon>Helotiales</taxon>
        <taxon>Sclerotiniaceae</taxon>
        <taxon>Botrytis</taxon>
    </lineage>
</organism>
<gene>
    <name evidence="1" type="ORF">BPAE_0018g00760</name>
</gene>
<sequence length="165" mass="18763">MLLRNGVIIRWQHASGWLTSPYEAQGQNGAVQAVAFSSDNRILVSCNVLYESGSTTVKVWGHSEIEHSVWTLQKIFSTDEYRSKLILSQDHQYFKTDKGPLWIDALSTGGSSPKRTSSSDILVKRNRIEWGPPTLYSMELRVKELVNERTVRYAVIFWLAFGRIG</sequence>
<dbReference type="InterPro" id="IPR015943">
    <property type="entry name" value="WD40/YVTN_repeat-like_dom_sf"/>
</dbReference>
<proteinExistence type="predicted"/>
<dbReference type="Gene3D" id="2.130.10.10">
    <property type="entry name" value="YVTN repeat-like/Quinoprotein amine dehydrogenase"/>
    <property type="match status" value="1"/>
</dbReference>
<protein>
    <submittedName>
        <fullName evidence="1">Uncharacterized protein</fullName>
    </submittedName>
</protein>
<comment type="caution">
    <text evidence="1">The sequence shown here is derived from an EMBL/GenBank/DDBJ whole genome shotgun (WGS) entry which is preliminary data.</text>
</comment>
<evidence type="ECO:0000313" key="1">
    <source>
        <dbReference type="EMBL" id="TGO29187.1"/>
    </source>
</evidence>
<dbReference type="SUPFAM" id="SSF50978">
    <property type="entry name" value="WD40 repeat-like"/>
    <property type="match status" value="1"/>
</dbReference>
<dbReference type="Proteomes" id="UP000297910">
    <property type="component" value="Unassembled WGS sequence"/>
</dbReference>